<keyword evidence="1" id="KW-1133">Transmembrane helix</keyword>
<keyword evidence="1" id="KW-0472">Membrane</keyword>
<comment type="caution">
    <text evidence="2">The sequence shown here is derived from an EMBL/GenBank/DDBJ whole genome shotgun (WGS) entry which is preliminary data.</text>
</comment>
<name>A0ABR4P9C3_9HELO</name>
<keyword evidence="1" id="KW-0812">Transmembrane</keyword>
<keyword evidence="3" id="KW-1185">Reference proteome</keyword>
<dbReference type="Proteomes" id="UP001629113">
    <property type="component" value="Unassembled WGS sequence"/>
</dbReference>
<feature type="transmembrane region" description="Helical" evidence="1">
    <location>
        <begin position="112"/>
        <end position="136"/>
    </location>
</feature>
<dbReference type="EMBL" id="JBFCZG010000007">
    <property type="protein sequence ID" value="KAL3419912.1"/>
    <property type="molecule type" value="Genomic_DNA"/>
</dbReference>
<reference evidence="2 3" key="1">
    <citation type="submission" date="2024-06" db="EMBL/GenBank/DDBJ databases">
        <title>Complete genome of Phlyctema vagabunda strain 19-DSS-EL-015.</title>
        <authorList>
            <person name="Fiorenzani C."/>
        </authorList>
    </citation>
    <scope>NUCLEOTIDE SEQUENCE [LARGE SCALE GENOMIC DNA]</scope>
    <source>
        <strain evidence="2 3">19-DSS-EL-015</strain>
    </source>
</reference>
<protein>
    <submittedName>
        <fullName evidence="2">Uncharacterized protein</fullName>
    </submittedName>
</protein>
<evidence type="ECO:0000313" key="2">
    <source>
        <dbReference type="EMBL" id="KAL3419912.1"/>
    </source>
</evidence>
<organism evidence="2 3">
    <name type="scientific">Phlyctema vagabunda</name>
    <dbReference type="NCBI Taxonomy" id="108571"/>
    <lineage>
        <taxon>Eukaryota</taxon>
        <taxon>Fungi</taxon>
        <taxon>Dikarya</taxon>
        <taxon>Ascomycota</taxon>
        <taxon>Pezizomycotina</taxon>
        <taxon>Leotiomycetes</taxon>
        <taxon>Helotiales</taxon>
        <taxon>Dermateaceae</taxon>
        <taxon>Phlyctema</taxon>
    </lineage>
</organism>
<feature type="transmembrane region" description="Helical" evidence="1">
    <location>
        <begin position="156"/>
        <end position="180"/>
    </location>
</feature>
<evidence type="ECO:0000256" key="1">
    <source>
        <dbReference type="SAM" id="Phobius"/>
    </source>
</evidence>
<dbReference type="Gene3D" id="1.20.58.340">
    <property type="entry name" value="Magnesium transport protein CorA, transmembrane region"/>
    <property type="match status" value="1"/>
</dbReference>
<accession>A0ABR4P9C3</accession>
<evidence type="ECO:0000313" key="3">
    <source>
        <dbReference type="Proteomes" id="UP001629113"/>
    </source>
</evidence>
<gene>
    <name evidence="2" type="ORF">PVAG01_08411</name>
</gene>
<proteinExistence type="predicted"/>
<sequence length="232" mass="26069">MFIEPCCQYKEACVLRDLNRFIVDAVVSSPKREGSDERGAFPKDLLANVKAIQQISVMQKLDVDFFTRRAQVQQDALVHLIAEHDVVANQDLAKDARYLAVHAQKDSAGIKALTIVATFFIPPTFVSSLFSMPLFDWDSDGAENHTGGTETWKRRLFVYLTVTGPLMLVTFSIWGLLVALQRRKQGKEFKQSRFILRCSTSPGSEVIALMSKRTQEMTVNGDSEALISRYST</sequence>